<keyword evidence="1" id="KW-0812">Transmembrane</keyword>
<protein>
    <submittedName>
        <fullName evidence="2">Uncharacterized protein</fullName>
    </submittedName>
</protein>
<dbReference type="GO" id="GO:0006644">
    <property type="term" value="P:phospholipid metabolic process"/>
    <property type="evidence" value="ECO:0007669"/>
    <property type="project" value="InterPro"/>
</dbReference>
<organism evidence="2">
    <name type="scientific">Timema douglasi</name>
    <name type="common">Walking stick</name>
    <dbReference type="NCBI Taxonomy" id="61478"/>
    <lineage>
        <taxon>Eukaryota</taxon>
        <taxon>Metazoa</taxon>
        <taxon>Ecdysozoa</taxon>
        <taxon>Arthropoda</taxon>
        <taxon>Hexapoda</taxon>
        <taxon>Insecta</taxon>
        <taxon>Pterygota</taxon>
        <taxon>Neoptera</taxon>
        <taxon>Polyneoptera</taxon>
        <taxon>Phasmatodea</taxon>
        <taxon>Timematodea</taxon>
        <taxon>Timematoidea</taxon>
        <taxon>Timematidae</taxon>
        <taxon>Timema</taxon>
    </lineage>
</organism>
<sequence length="398" mass="43767">MVWKNPVEGVDDCGVFDVEVCAVEVDCCEVMEVNNSGNGGCGDTEVEALGDSNSVNSGVQGLAKTKGSHGILFSVQYFTKITDFQGMLFRVQDLAKKTFVQRTFFSVQGLATIPDRDLYLDIPAISSLVHCESRALDHAATEAGYFDIVKIQIMLLHSYSFAGSSMIFSFAILFTYLFAIPFRRGFFCDDESIRHPHKLRVQVSDAVVASVALASPPIIVCIVLDCGLSGTEKYPISPSSAGQPHTRLTPWTIRPLKRESLLSSQTVTYGTLESTTQETQSKVEGTSFVQIMVLESVRHGLRTPGRYRIFGKTPPQWLVQLGTLSKVFLGGAAFNQITVDVGKYCVGRLRPHFIAVCLPDVLTTCMTSTDHSYITDYLCTGADKDVIQEARYSVLIQY</sequence>
<evidence type="ECO:0000256" key="1">
    <source>
        <dbReference type="SAM" id="Phobius"/>
    </source>
</evidence>
<dbReference type="GO" id="GO:0007165">
    <property type="term" value="P:signal transduction"/>
    <property type="evidence" value="ECO:0007669"/>
    <property type="project" value="TreeGrafter"/>
</dbReference>
<gene>
    <name evidence="2" type="ORF">TDIB3V08_LOCUS5495</name>
</gene>
<dbReference type="PANTHER" id="PTHR10165:SF103">
    <property type="entry name" value="PHOSPHOLIPID PHOSPHATASE HOMOLOG 1.2 HOMOLOG"/>
    <property type="match status" value="1"/>
</dbReference>
<dbReference type="PANTHER" id="PTHR10165">
    <property type="entry name" value="LIPID PHOSPHATE PHOSPHATASE"/>
    <property type="match status" value="1"/>
</dbReference>
<accession>A0A7R8VIJ1</accession>
<dbReference type="GO" id="GO:0008195">
    <property type="term" value="F:phosphatidate phosphatase activity"/>
    <property type="evidence" value="ECO:0007669"/>
    <property type="project" value="TreeGrafter"/>
</dbReference>
<dbReference type="AlphaFoldDB" id="A0A7R8VIJ1"/>
<keyword evidence="1" id="KW-1133">Transmembrane helix</keyword>
<dbReference type="EMBL" id="OA566656">
    <property type="protein sequence ID" value="CAD7199240.1"/>
    <property type="molecule type" value="Genomic_DNA"/>
</dbReference>
<evidence type="ECO:0000313" key="2">
    <source>
        <dbReference type="EMBL" id="CAD7199240.1"/>
    </source>
</evidence>
<feature type="transmembrane region" description="Helical" evidence="1">
    <location>
        <begin position="159"/>
        <end position="179"/>
    </location>
</feature>
<reference evidence="2" key="1">
    <citation type="submission" date="2020-11" db="EMBL/GenBank/DDBJ databases">
        <authorList>
            <person name="Tran Van P."/>
        </authorList>
    </citation>
    <scope>NUCLEOTIDE SEQUENCE</scope>
</reference>
<proteinExistence type="predicted"/>
<keyword evidence="1" id="KW-0472">Membrane</keyword>
<dbReference type="GO" id="GO:0005886">
    <property type="term" value="C:plasma membrane"/>
    <property type="evidence" value="ECO:0007669"/>
    <property type="project" value="TreeGrafter"/>
</dbReference>
<dbReference type="GO" id="GO:0046839">
    <property type="term" value="P:phospholipid dephosphorylation"/>
    <property type="evidence" value="ECO:0007669"/>
    <property type="project" value="TreeGrafter"/>
</dbReference>
<dbReference type="InterPro" id="IPR043216">
    <property type="entry name" value="PAP-like"/>
</dbReference>
<name>A0A7R8VIJ1_TIMDO</name>